<dbReference type="AlphaFoldDB" id="A0A4R9AZB7"/>
<dbReference type="Gene3D" id="2.115.10.20">
    <property type="entry name" value="Glycosyl hydrolase domain, family 43"/>
    <property type="match status" value="1"/>
</dbReference>
<dbReference type="InterPro" id="IPR050727">
    <property type="entry name" value="GH43_arabinanases"/>
</dbReference>
<keyword evidence="2" id="KW-1185">Reference proteome</keyword>
<evidence type="ECO:0008006" key="3">
    <source>
        <dbReference type="Google" id="ProtNLM"/>
    </source>
</evidence>
<evidence type="ECO:0000313" key="1">
    <source>
        <dbReference type="EMBL" id="TFD72963.1"/>
    </source>
</evidence>
<gene>
    <name evidence="1" type="ORF">E3T50_03765</name>
</gene>
<protein>
    <recommendedName>
        <fullName evidence="3">1,4-beta-xylanase</fullName>
    </recommendedName>
</protein>
<comment type="caution">
    <text evidence="1">The sequence shown here is derived from an EMBL/GenBank/DDBJ whole genome shotgun (WGS) entry which is preliminary data.</text>
</comment>
<reference evidence="1 2" key="1">
    <citation type="submission" date="2019-03" db="EMBL/GenBank/DDBJ databases">
        <title>Genomics of glacier-inhabiting Cryobacterium strains.</title>
        <authorList>
            <person name="Liu Q."/>
            <person name="Xin Y.-H."/>
        </authorList>
    </citation>
    <scope>NUCLEOTIDE SEQUENCE [LARGE SCALE GENOMIC DNA]</scope>
    <source>
        <strain evidence="1 2">Hz16</strain>
    </source>
</reference>
<accession>A0A4R9AZB7</accession>
<name>A0A4R9AZB7_9MICO</name>
<dbReference type="RefSeq" id="WP_134550655.1">
    <property type="nucleotide sequence ID" value="NZ_SOHL01000006.1"/>
</dbReference>
<evidence type="ECO:0000313" key="2">
    <source>
        <dbReference type="Proteomes" id="UP000297983"/>
    </source>
</evidence>
<dbReference type="EMBL" id="SOHL01000006">
    <property type="protein sequence ID" value="TFD72963.1"/>
    <property type="molecule type" value="Genomic_DNA"/>
</dbReference>
<dbReference type="PANTHER" id="PTHR43301:SF3">
    <property type="entry name" value="ARABINAN ENDO-1,5-ALPHA-L-ARABINOSIDASE A-RELATED"/>
    <property type="match status" value="1"/>
</dbReference>
<proteinExistence type="predicted"/>
<sequence>MNSLLYLFSYFTGDDEALHLALSEDGHVFSPFAGGRPVVQSAVGAESMRDPFIGRDPKGGFHLLATDSWNSDSIVYSYSADLVVWTEPTLIPLMEDNPGARNTWAPEWFGQPNGTFRIIWSSVCDTETAGLVDFSDLREPQRIWSAITSDFSKFWPSTPFFAPAFSVIDASMQQVGNEFVVCFKDERERRDDLKPTKNLYSTVWNPVTGKFGAPLGLISPPRVEGPAWFRRGDEFVIAYDYFMDGGYGASSSADLTTLVDLGYRHSSGRAAWSISRDQRRRADVSLIVSVHRKLPLPPR</sequence>
<organism evidence="1 2">
    <name type="scientific">Cryobacterium gelidum</name>
    <dbReference type="NCBI Taxonomy" id="1259164"/>
    <lineage>
        <taxon>Bacteria</taxon>
        <taxon>Bacillati</taxon>
        <taxon>Actinomycetota</taxon>
        <taxon>Actinomycetes</taxon>
        <taxon>Micrococcales</taxon>
        <taxon>Microbacteriaceae</taxon>
        <taxon>Cryobacterium</taxon>
    </lineage>
</organism>
<dbReference type="PANTHER" id="PTHR43301">
    <property type="entry name" value="ARABINAN ENDO-1,5-ALPHA-L-ARABINOSIDASE"/>
    <property type="match status" value="1"/>
</dbReference>
<dbReference type="InterPro" id="IPR023296">
    <property type="entry name" value="Glyco_hydro_beta-prop_sf"/>
</dbReference>
<dbReference type="SUPFAM" id="SSF75005">
    <property type="entry name" value="Arabinanase/levansucrase/invertase"/>
    <property type="match status" value="1"/>
</dbReference>
<dbReference type="Proteomes" id="UP000297983">
    <property type="component" value="Unassembled WGS sequence"/>
</dbReference>